<dbReference type="AlphaFoldDB" id="A2SRR5"/>
<dbReference type="GO" id="GO:0051607">
    <property type="term" value="P:defense response to virus"/>
    <property type="evidence" value="ECO:0007669"/>
    <property type="project" value="UniProtKB-KW"/>
</dbReference>
<dbReference type="InterPro" id="IPR006674">
    <property type="entry name" value="HD_domain"/>
</dbReference>
<evidence type="ECO:0000256" key="5">
    <source>
        <dbReference type="ARBA" id="ARBA00022741"/>
    </source>
</evidence>
<evidence type="ECO:0000313" key="12">
    <source>
        <dbReference type="Proteomes" id="UP000000365"/>
    </source>
</evidence>
<dbReference type="EMBL" id="CP000559">
    <property type="protein sequence ID" value="ABN07021.1"/>
    <property type="molecule type" value="Genomic_DNA"/>
</dbReference>
<dbReference type="Gene3D" id="3.40.50.300">
    <property type="entry name" value="P-loop containing nucleotide triphosphate hydrolases"/>
    <property type="match status" value="2"/>
</dbReference>
<evidence type="ECO:0000256" key="2">
    <source>
        <dbReference type="ARBA" id="ARBA00009046"/>
    </source>
</evidence>
<dbReference type="Pfam" id="PF22590">
    <property type="entry name" value="Cas3-like_C_2"/>
    <property type="match status" value="1"/>
</dbReference>
<dbReference type="NCBIfam" id="TIGR01596">
    <property type="entry name" value="cas3_HD"/>
    <property type="match status" value="1"/>
</dbReference>
<dbReference type="PANTHER" id="PTHR47962">
    <property type="entry name" value="ATP-DEPENDENT HELICASE LHR-RELATED-RELATED"/>
    <property type="match status" value="1"/>
</dbReference>
<dbReference type="PROSITE" id="PS51643">
    <property type="entry name" value="HD_CAS3"/>
    <property type="match status" value="1"/>
</dbReference>
<dbReference type="Pfam" id="PF00270">
    <property type="entry name" value="DEAD"/>
    <property type="match status" value="1"/>
</dbReference>
<comment type="similarity">
    <text evidence="1">In the N-terminal section; belongs to the CRISPR-associated nuclease Cas3-HD family.</text>
</comment>
<dbReference type="RefSeq" id="WP_011833222.1">
    <property type="nucleotide sequence ID" value="NC_008942.1"/>
</dbReference>
<dbReference type="GO" id="GO:0004386">
    <property type="term" value="F:helicase activity"/>
    <property type="evidence" value="ECO:0007669"/>
    <property type="project" value="UniProtKB-KW"/>
</dbReference>
<evidence type="ECO:0000256" key="8">
    <source>
        <dbReference type="ARBA" id="ARBA00022840"/>
    </source>
</evidence>
<dbReference type="CDD" id="cd09641">
    <property type="entry name" value="Cas3''_I"/>
    <property type="match status" value="1"/>
</dbReference>
<dbReference type="OrthoDB" id="43851at2157"/>
<dbReference type="Pfam" id="PF01966">
    <property type="entry name" value="HD"/>
    <property type="match status" value="1"/>
</dbReference>
<dbReference type="GO" id="GO:0046872">
    <property type="term" value="F:metal ion binding"/>
    <property type="evidence" value="ECO:0007669"/>
    <property type="project" value="UniProtKB-KW"/>
</dbReference>
<evidence type="ECO:0000256" key="7">
    <source>
        <dbReference type="ARBA" id="ARBA00022806"/>
    </source>
</evidence>
<accession>A2SRR5</accession>
<dbReference type="InterPro" id="IPR054712">
    <property type="entry name" value="Cas3-like_dom"/>
</dbReference>
<dbReference type="STRING" id="410358.Mlab_0850"/>
<dbReference type="PANTHER" id="PTHR47962:SF5">
    <property type="entry name" value="ATP-DEPENDENT HELICASE LHR-RELATED"/>
    <property type="match status" value="1"/>
</dbReference>
<proteinExistence type="inferred from homology"/>
<dbReference type="GO" id="GO:0003677">
    <property type="term" value="F:DNA binding"/>
    <property type="evidence" value="ECO:0007669"/>
    <property type="project" value="TreeGrafter"/>
</dbReference>
<dbReference type="SMART" id="SM00490">
    <property type="entry name" value="HELICc"/>
    <property type="match status" value="1"/>
</dbReference>
<keyword evidence="12" id="KW-1185">Reference proteome</keyword>
<keyword evidence="7" id="KW-0347">Helicase</keyword>
<feature type="domain" description="HD Cas3-type" evidence="10">
    <location>
        <begin position="20"/>
        <end position="217"/>
    </location>
</feature>
<sequence>MQDKVILLGKIMYLAHINHETKLEQTLAEHSTTVSDLCKGYGEGIGCPNLAALCGLLHDTGKAKQEFQEYLKINDPEIRKRYRGKINHSTAGAKYIFEKYDKSTDNFERFTAQLIALGICSHHGGLIDCIDLEGQDLFFKRINPEKEIYFEESIHNFENDCVSQDELETLFLKAVDEVKTFNEKNRSRLGISGDEITFTRGMLARYLLSCVIDADRFDSFCFEDNIVTKDTPKIAVEKWEKLAENLDEFLDQKPIIYDIDELRKEISLSCKAFGKKTSGIYRLNVPTGGGKTLSSLRYALAHAAEWNKERIFYVIPFTTIIDQNAKVIREALREDDLILEHHSNLVYEDPLDENDESITGADEGRNYRLLTERWDSPIILTTTVQMLNTLFLGKAGSIRRMHNLANSIIIFDEVQMIPVKCLRMFNTALNFLSEICGTTIILCTATQPKLDKVNPPIRLSAPADMVSVDFGKFRRTNVCDERLQNGYSAPELAEFVEDKLENNEKILVILNTKTAVKNLYAHLSAKKLTDFTTYKDLSLYYLSTNLCPAHRRNRLERIKDDLKIKNHRMICVSTQLIEAGVDISFDCVIRSAAGIDSIAQAAGRCNRNGDVQCRDVFIVNSSDEKLSGLKDIDLGKKSAEHVLSDFAKNPAGFDNDILSQKMIDTYYQKYFTSRDGEMGYPITKEMISKKQMDLPLGRSIFELLSVNEKSIQAYNTDQHLQTRQSPYYLCQAFSTAGKFFEVIDQNTTTVIVPYDEGSDIIRELGSKASYTEKLRLLKKAQQYSVNLYGDLEQLLTKEDISPIGDTGSYTLNTSSISYDEEYGVISSSDAELIF</sequence>
<dbReference type="eggNOG" id="arCOG01445">
    <property type="taxonomic scope" value="Archaea"/>
</dbReference>
<dbReference type="Proteomes" id="UP000000365">
    <property type="component" value="Chromosome"/>
</dbReference>
<comment type="similarity">
    <text evidence="2">In the central section; belongs to the CRISPR-associated helicase Cas3 family.</text>
</comment>
<keyword evidence="6 11" id="KW-0378">Hydrolase</keyword>
<keyword evidence="4" id="KW-0479">Metal-binding</keyword>
<keyword evidence="8" id="KW-0067">ATP-binding</keyword>
<dbReference type="InterPro" id="IPR006483">
    <property type="entry name" value="CRISPR-assoc_Cas3_HD"/>
</dbReference>
<dbReference type="InterPro" id="IPR027417">
    <property type="entry name" value="P-loop_NTPase"/>
</dbReference>
<dbReference type="SUPFAM" id="SSF52540">
    <property type="entry name" value="P-loop containing nucleoside triphosphate hydrolases"/>
    <property type="match status" value="1"/>
</dbReference>
<evidence type="ECO:0000256" key="9">
    <source>
        <dbReference type="ARBA" id="ARBA00023118"/>
    </source>
</evidence>
<dbReference type="KEGG" id="mla:Mlab_0850"/>
<dbReference type="Gene3D" id="1.10.3210.30">
    <property type="match status" value="1"/>
</dbReference>
<dbReference type="CDD" id="cd17930">
    <property type="entry name" value="DEXHc_cas3"/>
    <property type="match status" value="1"/>
</dbReference>
<keyword evidence="9" id="KW-0051">Antiviral defense</keyword>
<evidence type="ECO:0000256" key="1">
    <source>
        <dbReference type="ARBA" id="ARBA00006847"/>
    </source>
</evidence>
<evidence type="ECO:0000259" key="10">
    <source>
        <dbReference type="PROSITE" id="PS51643"/>
    </source>
</evidence>
<reference evidence="11 12" key="1">
    <citation type="journal article" date="2009" name="Stand. Genomic Sci.">
        <title>Complete genome sequence of Methanocorpusculum labreanum type strain Z.</title>
        <authorList>
            <person name="Anderson I.J."/>
            <person name="Sieprawska-Lupa M."/>
            <person name="Goltsman E."/>
            <person name="Lapidus A."/>
            <person name="Copeland A."/>
            <person name="Glavina Del Rio T."/>
            <person name="Tice H."/>
            <person name="Dalin E."/>
            <person name="Barry K."/>
            <person name="Pitluck S."/>
            <person name="Hauser L."/>
            <person name="Land M."/>
            <person name="Lucas S."/>
            <person name="Richardson P."/>
            <person name="Whitman W.B."/>
            <person name="Kyrpides N.C."/>
        </authorList>
    </citation>
    <scope>NUCLEOTIDE SEQUENCE [LARGE SCALE GENOMIC DNA]</scope>
    <source>
        <strain evidence="12">ATCC 43576 / DSM 4855 / Z</strain>
    </source>
</reference>
<organism evidence="11 12">
    <name type="scientific">Methanocorpusculum labreanum (strain ATCC 43576 / DSM 4855 / Z)</name>
    <dbReference type="NCBI Taxonomy" id="410358"/>
    <lineage>
        <taxon>Archaea</taxon>
        <taxon>Methanobacteriati</taxon>
        <taxon>Methanobacteriota</taxon>
        <taxon>Stenosarchaea group</taxon>
        <taxon>Methanomicrobia</taxon>
        <taxon>Methanomicrobiales</taxon>
        <taxon>Methanocorpusculaceae</taxon>
        <taxon>Methanocorpusculum</taxon>
    </lineage>
</organism>
<dbReference type="GO" id="GO:0016887">
    <property type="term" value="F:ATP hydrolysis activity"/>
    <property type="evidence" value="ECO:0007669"/>
    <property type="project" value="TreeGrafter"/>
</dbReference>
<dbReference type="NCBIfam" id="TIGR01587">
    <property type="entry name" value="cas3_core"/>
    <property type="match status" value="1"/>
</dbReference>
<dbReference type="InterPro" id="IPR011545">
    <property type="entry name" value="DEAD/DEAH_box_helicase_dom"/>
</dbReference>
<dbReference type="InterPro" id="IPR052511">
    <property type="entry name" value="ATP-dep_Helicase"/>
</dbReference>
<dbReference type="InterPro" id="IPR001650">
    <property type="entry name" value="Helicase_C-like"/>
</dbReference>
<dbReference type="GeneID" id="4795106"/>
<dbReference type="SUPFAM" id="SSF109604">
    <property type="entry name" value="HD-domain/PDEase-like"/>
    <property type="match status" value="1"/>
</dbReference>
<evidence type="ECO:0000256" key="6">
    <source>
        <dbReference type="ARBA" id="ARBA00022801"/>
    </source>
</evidence>
<gene>
    <name evidence="11" type="ordered locus">Mlab_0850</name>
</gene>
<name>A2SRR5_METLZ</name>
<dbReference type="GO" id="GO:0005524">
    <property type="term" value="F:ATP binding"/>
    <property type="evidence" value="ECO:0007669"/>
    <property type="project" value="UniProtKB-KW"/>
</dbReference>
<evidence type="ECO:0000313" key="11">
    <source>
        <dbReference type="EMBL" id="ABN07021.1"/>
    </source>
</evidence>
<dbReference type="GO" id="GO:0004518">
    <property type="term" value="F:nuclease activity"/>
    <property type="evidence" value="ECO:0007669"/>
    <property type="project" value="UniProtKB-KW"/>
</dbReference>
<keyword evidence="3" id="KW-0540">Nuclease</keyword>
<dbReference type="HOGENOM" id="CLU_010123_0_0_2"/>
<keyword evidence="5" id="KW-0547">Nucleotide-binding</keyword>
<dbReference type="InterPro" id="IPR006474">
    <property type="entry name" value="Helicase_Cas3_CRISPR-ass_core"/>
</dbReference>
<protein>
    <submittedName>
        <fullName evidence="11">Metal dependent phosphohydrolase</fullName>
    </submittedName>
</protein>
<dbReference type="InterPro" id="IPR038257">
    <property type="entry name" value="CRISPR-assoc_Cas3_HD_sf"/>
</dbReference>
<evidence type="ECO:0000256" key="3">
    <source>
        <dbReference type="ARBA" id="ARBA00022722"/>
    </source>
</evidence>
<evidence type="ECO:0000256" key="4">
    <source>
        <dbReference type="ARBA" id="ARBA00022723"/>
    </source>
</evidence>